<protein>
    <recommendedName>
        <fullName evidence="2">DUF559 domain-containing protein</fullName>
    </recommendedName>
</protein>
<name>A0A6C0I6F4_9ZZZZ</name>
<accession>A0A6C0I6F4</accession>
<dbReference type="EMBL" id="MN740106">
    <property type="protein sequence ID" value="QHT87985.1"/>
    <property type="molecule type" value="Genomic_DNA"/>
</dbReference>
<organism evidence="1">
    <name type="scientific">viral metagenome</name>
    <dbReference type="NCBI Taxonomy" id="1070528"/>
    <lineage>
        <taxon>unclassified sequences</taxon>
        <taxon>metagenomes</taxon>
        <taxon>organismal metagenomes</taxon>
    </lineage>
</organism>
<sequence>MTQKEHEHACALRIKAHYSNVNVSLQDAEPYALYRANDIANALKLINIRSITRTYDFSEKCCQQTPTKGGNQLVCHLTHKGLEKLLSASRSSESMKMNELLGMEIARKWFPCIELDVVTNLLSAFRSENICRQFACDKYRIDLYFIEYKIAVECDELHHMSETNKTKDEMRETVLKQNLHCEFIRFNPFDPQFNVFELIGKIHFAITEKLKTK</sequence>
<dbReference type="Gene3D" id="3.40.960.10">
    <property type="entry name" value="VSR Endonuclease"/>
    <property type="match status" value="1"/>
</dbReference>
<evidence type="ECO:0008006" key="2">
    <source>
        <dbReference type="Google" id="ProtNLM"/>
    </source>
</evidence>
<reference evidence="1" key="1">
    <citation type="journal article" date="2020" name="Nature">
        <title>Giant virus diversity and host interactions through global metagenomics.</title>
        <authorList>
            <person name="Schulz F."/>
            <person name="Roux S."/>
            <person name="Paez-Espino D."/>
            <person name="Jungbluth S."/>
            <person name="Walsh D.A."/>
            <person name="Denef V.J."/>
            <person name="McMahon K.D."/>
            <person name="Konstantinidis K.T."/>
            <person name="Eloe-Fadrosh E.A."/>
            <person name="Kyrpides N.C."/>
            <person name="Woyke T."/>
        </authorList>
    </citation>
    <scope>NUCLEOTIDE SEQUENCE</scope>
    <source>
        <strain evidence="1">GVMAG-M-3300023184-191</strain>
    </source>
</reference>
<dbReference type="AlphaFoldDB" id="A0A6C0I6F4"/>
<evidence type="ECO:0000313" key="1">
    <source>
        <dbReference type="EMBL" id="QHT87985.1"/>
    </source>
</evidence>
<proteinExistence type="predicted"/>